<proteinExistence type="predicted"/>
<reference evidence="2 3" key="1">
    <citation type="submission" date="2015-08" db="EMBL/GenBank/DDBJ databases">
        <authorList>
            <person name="Babu N.S."/>
            <person name="Beckwith C.J."/>
            <person name="Beseler K.G."/>
            <person name="Brison A."/>
            <person name="Carone J.V."/>
            <person name="Caskin T.P."/>
            <person name="Diamond M."/>
            <person name="Durham M.E."/>
            <person name="Foxe J.M."/>
            <person name="Go M."/>
            <person name="Henderson B.A."/>
            <person name="Jones I.B."/>
            <person name="McGettigan J.A."/>
            <person name="Micheletti S.J."/>
            <person name="Nasrallah M.E."/>
            <person name="Ortiz D."/>
            <person name="Piller C.R."/>
            <person name="Privatt S.R."/>
            <person name="Schneider S.L."/>
            <person name="Sharp S."/>
            <person name="Smith T.C."/>
            <person name="Stanton J.D."/>
            <person name="Ullery H.E."/>
            <person name="Wilson R.J."/>
            <person name="Serrano M.G."/>
            <person name="Buck G."/>
            <person name="Lee V."/>
            <person name="Wang Y."/>
            <person name="Carvalho R."/>
            <person name="Voegtly L."/>
            <person name="Shi R."/>
            <person name="Duckworth R."/>
            <person name="Johnson A."/>
            <person name="Loviza R."/>
            <person name="Walstead R."/>
            <person name="Shah Z."/>
            <person name="Kiflezghi M."/>
            <person name="Wade K."/>
            <person name="Ball S.L."/>
            <person name="Bradley K.W."/>
            <person name="Asai D.J."/>
            <person name="Bowman C.A."/>
            <person name="Russell D.A."/>
            <person name="Pope W.H."/>
            <person name="Jacobs-Sera D."/>
            <person name="Hendrix R.W."/>
            <person name="Hatfull G.F."/>
        </authorList>
    </citation>
    <scope>NUCLEOTIDE SEQUENCE [LARGE SCALE GENOMIC DNA]</scope>
    <source>
        <strain evidence="2 3">DSM 27648</strain>
    </source>
</reference>
<name>A0A0K1Q2H4_9BACT</name>
<gene>
    <name evidence="2" type="ORF">AKJ09_06596</name>
</gene>
<evidence type="ECO:0000313" key="3">
    <source>
        <dbReference type="Proteomes" id="UP000064967"/>
    </source>
</evidence>
<sequence>MIPSMASVTASTTLAIAALMIGGCSSVGGSAVRTGSVQLPAYAGPVAIYAANKPPANAVDLGIVEVHATQQEATVDTLLPQFVRKVAEIGGNVAVVDGVRARFELVGRTQVETFYYTCGLGATCAGQRVYAANDELMLVSMFGHAFTTRVEAAVPPSSAPLMPPEESQESPAVESPSESGGM</sequence>
<dbReference type="AlphaFoldDB" id="A0A0K1Q2H4"/>
<evidence type="ECO:0000313" key="2">
    <source>
        <dbReference type="EMBL" id="AKU99932.1"/>
    </source>
</evidence>
<protein>
    <recommendedName>
        <fullName evidence="4">Lipoprotein</fullName>
    </recommendedName>
</protein>
<dbReference type="EMBL" id="CP012333">
    <property type="protein sequence ID" value="AKU99932.1"/>
    <property type="molecule type" value="Genomic_DNA"/>
</dbReference>
<dbReference type="Proteomes" id="UP000064967">
    <property type="component" value="Chromosome"/>
</dbReference>
<accession>A0A0K1Q2H4</accession>
<evidence type="ECO:0008006" key="4">
    <source>
        <dbReference type="Google" id="ProtNLM"/>
    </source>
</evidence>
<feature type="region of interest" description="Disordered" evidence="1">
    <location>
        <begin position="155"/>
        <end position="182"/>
    </location>
</feature>
<keyword evidence="3" id="KW-1185">Reference proteome</keyword>
<dbReference type="KEGG" id="llu:AKJ09_06596"/>
<evidence type="ECO:0000256" key="1">
    <source>
        <dbReference type="SAM" id="MobiDB-lite"/>
    </source>
</evidence>
<dbReference type="STRING" id="1391654.AKJ09_06596"/>
<organism evidence="2 3">
    <name type="scientific">Labilithrix luteola</name>
    <dbReference type="NCBI Taxonomy" id="1391654"/>
    <lineage>
        <taxon>Bacteria</taxon>
        <taxon>Pseudomonadati</taxon>
        <taxon>Myxococcota</taxon>
        <taxon>Polyangia</taxon>
        <taxon>Polyangiales</taxon>
        <taxon>Labilitrichaceae</taxon>
        <taxon>Labilithrix</taxon>
    </lineage>
</organism>